<sequence length="102" mass="11169">MVALFAASGTFVEVIGSHVLTTNGIPTSGHSRITDSHEANNKRHLRATKWTDGEDGKDDFTDETNSMDTEERAGVMGAVKEFFSGVGTNLNMRIWLERGKPD</sequence>
<protein>
    <recommendedName>
        <fullName evidence="5">RxLR effector protein</fullName>
    </recommendedName>
</protein>
<comment type="domain">
    <text evidence="5">The RxLR-dEER motif acts to carry the protein into the host cell cytoplasm through binding to cell surface phosphatidylinositol-3-phosphate.</text>
</comment>
<gene>
    <name evidence="6" type="ORF">PHYBOEH_011702</name>
</gene>
<evidence type="ECO:0000256" key="5">
    <source>
        <dbReference type="RuleBase" id="RU367124"/>
    </source>
</evidence>
<feature type="non-terminal residue" evidence="6">
    <location>
        <position position="102"/>
    </location>
</feature>
<dbReference type="AlphaFoldDB" id="A0A8T1VIH6"/>
<organism evidence="6 7">
    <name type="scientific">Phytophthora boehmeriae</name>
    <dbReference type="NCBI Taxonomy" id="109152"/>
    <lineage>
        <taxon>Eukaryota</taxon>
        <taxon>Sar</taxon>
        <taxon>Stramenopiles</taxon>
        <taxon>Oomycota</taxon>
        <taxon>Peronosporomycetes</taxon>
        <taxon>Peronosporales</taxon>
        <taxon>Peronosporaceae</taxon>
        <taxon>Phytophthora</taxon>
    </lineage>
</organism>
<evidence type="ECO:0000313" key="7">
    <source>
        <dbReference type="Proteomes" id="UP000693981"/>
    </source>
</evidence>
<accession>A0A8T1VIH6</accession>
<dbReference type="EMBL" id="JAGDFL010000904">
    <property type="protein sequence ID" value="KAG7379968.1"/>
    <property type="molecule type" value="Genomic_DNA"/>
</dbReference>
<comment type="caution">
    <text evidence="6">The sequence shown here is derived from an EMBL/GenBank/DDBJ whole genome shotgun (WGS) entry which is preliminary data.</text>
</comment>
<evidence type="ECO:0000256" key="2">
    <source>
        <dbReference type="ARBA" id="ARBA00010400"/>
    </source>
</evidence>
<dbReference type="InterPro" id="IPR031825">
    <property type="entry name" value="RXLR"/>
</dbReference>
<comment type="similarity">
    <text evidence="2 5">Belongs to the RxLR effector family.</text>
</comment>
<keyword evidence="7" id="KW-1185">Reference proteome</keyword>
<dbReference type="Pfam" id="PF16810">
    <property type="entry name" value="RXLR"/>
    <property type="match status" value="1"/>
</dbReference>
<evidence type="ECO:0000313" key="6">
    <source>
        <dbReference type="EMBL" id="KAG7379968.1"/>
    </source>
</evidence>
<proteinExistence type="inferred from homology"/>
<comment type="function">
    <text evidence="5">Effector that suppresses plant defense responses during pathogen infection.</text>
</comment>
<keyword evidence="3 5" id="KW-0964">Secreted</keyword>
<comment type="subcellular location">
    <subcellularLocation>
        <location evidence="1 5">Secreted</location>
    </subcellularLocation>
</comment>
<dbReference type="Proteomes" id="UP000693981">
    <property type="component" value="Unassembled WGS sequence"/>
</dbReference>
<keyword evidence="4" id="KW-0732">Signal</keyword>
<evidence type="ECO:0000256" key="1">
    <source>
        <dbReference type="ARBA" id="ARBA00004613"/>
    </source>
</evidence>
<evidence type="ECO:0000256" key="4">
    <source>
        <dbReference type="ARBA" id="ARBA00022729"/>
    </source>
</evidence>
<name>A0A8T1VIH6_9STRA</name>
<reference evidence="6" key="1">
    <citation type="submission" date="2021-02" db="EMBL/GenBank/DDBJ databases">
        <authorList>
            <person name="Palmer J.M."/>
        </authorList>
    </citation>
    <scope>NUCLEOTIDE SEQUENCE</scope>
    <source>
        <strain evidence="6">SCRP23</strain>
    </source>
</reference>
<evidence type="ECO:0000256" key="3">
    <source>
        <dbReference type="ARBA" id="ARBA00022525"/>
    </source>
</evidence>